<dbReference type="EMBL" id="LUCM01007160">
    <property type="protein sequence ID" value="KAA0190347.1"/>
    <property type="molecule type" value="Genomic_DNA"/>
</dbReference>
<name>A0A8E0RQ67_9TREM</name>
<proteinExistence type="predicted"/>
<dbReference type="OrthoDB" id="2274644at2759"/>
<evidence type="ECO:0000313" key="3">
    <source>
        <dbReference type="Proteomes" id="UP000728185"/>
    </source>
</evidence>
<dbReference type="AlphaFoldDB" id="A0A8E0RQ67"/>
<dbReference type="Proteomes" id="UP000728185">
    <property type="component" value="Unassembled WGS sequence"/>
</dbReference>
<protein>
    <submittedName>
        <fullName evidence="2">Uncharacterized protein</fullName>
    </submittedName>
</protein>
<evidence type="ECO:0000313" key="2">
    <source>
        <dbReference type="EMBL" id="KAA0190347.1"/>
    </source>
</evidence>
<sequence>MRASFQFLDSVSSLTVVTVAQTTARPQLWQGLVPEFRFTFVVIRYQPKVMQHPAWYLTAPVSGSQVPLNSGPPCEVGSMADLQAYQNQLFLPAYVNSAYPSLPVANLQQNNAMPLLTYARHGGSSFDYAKPLAYVQPLPRALLGQPLPHMQTTHYEYPSACYPHFLRSHPYFVRRSSSASSQNNTGEMGPTASESGSSHINNHSSTGRGSCSFQPNVVLNTEKHRSRSSSNGSNQNSSPAVSVNNTVVSDSPLWLNDNSLLNSETVSNTADLDEPSMQSKEHEPSPLHQLDSTELLEDGKASK</sequence>
<organism evidence="2 3">
    <name type="scientific">Fasciolopsis buskii</name>
    <dbReference type="NCBI Taxonomy" id="27845"/>
    <lineage>
        <taxon>Eukaryota</taxon>
        <taxon>Metazoa</taxon>
        <taxon>Spiralia</taxon>
        <taxon>Lophotrochozoa</taxon>
        <taxon>Platyhelminthes</taxon>
        <taxon>Trematoda</taxon>
        <taxon>Digenea</taxon>
        <taxon>Plagiorchiida</taxon>
        <taxon>Echinostomata</taxon>
        <taxon>Echinostomatoidea</taxon>
        <taxon>Fasciolidae</taxon>
        <taxon>Fasciolopsis</taxon>
    </lineage>
</organism>
<reference evidence="2" key="1">
    <citation type="submission" date="2019-05" db="EMBL/GenBank/DDBJ databases">
        <title>Annotation for the trematode Fasciolopsis buski.</title>
        <authorList>
            <person name="Choi Y.-J."/>
        </authorList>
    </citation>
    <scope>NUCLEOTIDE SEQUENCE</scope>
    <source>
        <strain evidence="2">HT</strain>
        <tissue evidence="2">Whole worm</tissue>
    </source>
</reference>
<gene>
    <name evidence="2" type="ORF">FBUS_09196</name>
</gene>
<feature type="compositionally biased region" description="Low complexity" evidence="1">
    <location>
        <begin position="228"/>
        <end position="238"/>
    </location>
</feature>
<feature type="region of interest" description="Disordered" evidence="1">
    <location>
        <begin position="265"/>
        <end position="303"/>
    </location>
</feature>
<evidence type="ECO:0000256" key="1">
    <source>
        <dbReference type="SAM" id="MobiDB-lite"/>
    </source>
</evidence>
<feature type="compositionally biased region" description="Polar residues" evidence="1">
    <location>
        <begin position="176"/>
        <end position="219"/>
    </location>
</feature>
<accession>A0A8E0RQ67</accession>
<keyword evidence="3" id="KW-1185">Reference proteome</keyword>
<comment type="caution">
    <text evidence="2">The sequence shown here is derived from an EMBL/GenBank/DDBJ whole genome shotgun (WGS) entry which is preliminary data.</text>
</comment>
<feature type="region of interest" description="Disordered" evidence="1">
    <location>
        <begin position="176"/>
        <end position="244"/>
    </location>
</feature>